<dbReference type="InterPro" id="IPR014756">
    <property type="entry name" value="Ig_E-set"/>
</dbReference>
<keyword evidence="5" id="KW-0574">Periplasm</keyword>
<evidence type="ECO:0000256" key="3">
    <source>
        <dbReference type="ARBA" id="ARBA00009284"/>
    </source>
</evidence>
<proteinExistence type="inferred from homology"/>
<evidence type="ECO:0000256" key="4">
    <source>
        <dbReference type="ARBA" id="ARBA00022729"/>
    </source>
</evidence>
<dbReference type="Proteomes" id="UP000036938">
    <property type="component" value="Unassembled WGS sequence"/>
</dbReference>
<dbReference type="PANTHER" id="PTHR30504">
    <property type="entry name" value="GLUCANS BIOSYNTHESIS PROTEIN"/>
    <property type="match status" value="1"/>
</dbReference>
<evidence type="ECO:0000313" key="9">
    <source>
        <dbReference type="Proteomes" id="UP000036938"/>
    </source>
</evidence>
<sequence>MIRREVLRLLAAVAATPAAAVGSGGGGMGPRVVSEAPFSEALLNMMARKIAARPYQPRPMVPDAWQKMSYDEYKSIWFNTQKAVWSGTDAPLRVDLFHPGLYFPSPVRVAVVEDGIARELGFDWDLFDKTDRAPDLPLDGVGGYSGLRLRTPLTGDGNFQEYAVFQGASYFRVIGKGEVYGLSARGLAIDTAGKMGEEFPDFTRFWVERPDADATMHRVHALMESPSVTGIYHFDLTPGDDAIVDVRVTLWPRRALDNLGIAPLTSMFFFDETNRTGFDDFRPAVHDSDGLTVLNGNGEALWRPLANPRELQVSSFVDTDPQGFGLGQRARGFSDFADLEALYHKRPTLWITPGEAWGKGAVTLVEIPTDKEIYDNIVAYWRPREPLAAGSEHSLSYRMTWTDDAPRVKDVARVLNTRMGRGHVFKEKITAAIDFEPHPALGEDWDDLVIHTSSNRGKVSEGILQTNPETGGPRLAFSFEPGEARSMELRAQLMRDHASVSEVWLYRWTA</sequence>
<keyword evidence="4 6" id="KW-0732">Signal</keyword>
<evidence type="ECO:0000256" key="2">
    <source>
        <dbReference type="ARBA" id="ARBA00005001"/>
    </source>
</evidence>
<organism evidence="8 9">
    <name type="scientific">Pseudaestuariivita atlantica</name>
    <dbReference type="NCBI Taxonomy" id="1317121"/>
    <lineage>
        <taxon>Bacteria</taxon>
        <taxon>Pseudomonadati</taxon>
        <taxon>Pseudomonadota</taxon>
        <taxon>Alphaproteobacteria</taxon>
        <taxon>Rhodobacterales</taxon>
        <taxon>Paracoccaceae</taxon>
        <taxon>Pseudaestuariivita</taxon>
    </lineage>
</organism>
<dbReference type="AlphaFoldDB" id="A0A0L1JNH3"/>
<dbReference type="GO" id="GO:0003824">
    <property type="term" value="F:catalytic activity"/>
    <property type="evidence" value="ECO:0007669"/>
    <property type="project" value="InterPro"/>
</dbReference>
<dbReference type="InterPro" id="IPR013783">
    <property type="entry name" value="Ig-like_fold"/>
</dbReference>
<dbReference type="InterPro" id="IPR007444">
    <property type="entry name" value="Glucan_biosyn_MdoG_C"/>
</dbReference>
<dbReference type="PIRSF" id="PIRSF006281">
    <property type="entry name" value="MdoG"/>
    <property type="match status" value="1"/>
</dbReference>
<dbReference type="SUPFAM" id="SSF74650">
    <property type="entry name" value="Galactose mutarotase-like"/>
    <property type="match status" value="1"/>
</dbReference>
<dbReference type="InterPro" id="IPR014438">
    <property type="entry name" value="Glucan_biosyn_MdoG/MdoD"/>
</dbReference>
<gene>
    <name evidence="8" type="ORF">ATO11_15020</name>
</gene>
<protein>
    <submittedName>
        <fullName evidence="8">Glucan biosynthesis protein G</fullName>
    </submittedName>
</protein>
<evidence type="ECO:0000256" key="1">
    <source>
        <dbReference type="ARBA" id="ARBA00004418"/>
    </source>
</evidence>
<dbReference type="OrthoDB" id="9777817at2"/>
<dbReference type="Gene3D" id="2.60.40.10">
    <property type="entry name" value="Immunoglobulins"/>
    <property type="match status" value="1"/>
</dbReference>
<dbReference type="PATRIC" id="fig|1317121.7.peg.3728"/>
<dbReference type="Pfam" id="PF04349">
    <property type="entry name" value="MdoG"/>
    <property type="match status" value="1"/>
</dbReference>
<dbReference type="InterPro" id="IPR014718">
    <property type="entry name" value="GH-type_carb-bd"/>
</dbReference>
<keyword evidence="9" id="KW-1185">Reference proteome</keyword>
<dbReference type="InterPro" id="IPR011013">
    <property type="entry name" value="Gal_mutarotase_sf_dom"/>
</dbReference>
<comment type="caution">
    <text evidence="8">The sequence shown here is derived from an EMBL/GenBank/DDBJ whole genome shotgun (WGS) entry which is preliminary data.</text>
</comment>
<feature type="chain" id="PRO_5005554092" evidence="6">
    <location>
        <begin position="21"/>
        <end position="510"/>
    </location>
</feature>
<dbReference type="FunFam" id="2.70.98.10:FF:000001">
    <property type="entry name" value="Glucans biosynthesis protein G"/>
    <property type="match status" value="1"/>
</dbReference>
<dbReference type="EMBL" id="AQQZ01000007">
    <property type="protein sequence ID" value="KNG92923.1"/>
    <property type="molecule type" value="Genomic_DNA"/>
</dbReference>
<comment type="similarity">
    <text evidence="3">Belongs to the OpgD/OpgG family.</text>
</comment>
<feature type="signal peptide" evidence="6">
    <location>
        <begin position="1"/>
        <end position="20"/>
    </location>
</feature>
<reference evidence="8 9" key="1">
    <citation type="journal article" date="2015" name="Int. J. Syst. Evol. Microbiol.">
        <title>Aestuariivita atlantica sp. nov., isolated from deep sea sediment of the Atlantic Ocean.</title>
        <authorList>
            <person name="Li G."/>
            <person name="Lai Q."/>
            <person name="Du Y."/>
            <person name="Liu X."/>
            <person name="Sun F."/>
            <person name="Shao Z."/>
        </authorList>
    </citation>
    <scope>NUCLEOTIDE SEQUENCE [LARGE SCALE GENOMIC DNA]</scope>
    <source>
        <strain evidence="8 9">22II-S11-z3</strain>
    </source>
</reference>
<dbReference type="GO" id="GO:0030246">
    <property type="term" value="F:carbohydrate binding"/>
    <property type="evidence" value="ECO:0007669"/>
    <property type="project" value="InterPro"/>
</dbReference>
<feature type="domain" description="Glucan biosynthesis periplasmic MdoG C-terminal" evidence="7">
    <location>
        <begin position="38"/>
        <end position="508"/>
    </location>
</feature>
<dbReference type="GO" id="GO:0051274">
    <property type="term" value="P:beta-glucan biosynthetic process"/>
    <property type="evidence" value="ECO:0007669"/>
    <property type="project" value="TreeGrafter"/>
</dbReference>
<dbReference type="GO" id="GO:0030288">
    <property type="term" value="C:outer membrane-bounded periplasmic space"/>
    <property type="evidence" value="ECO:0007669"/>
    <property type="project" value="TreeGrafter"/>
</dbReference>
<dbReference type="PANTHER" id="PTHR30504:SF2">
    <property type="entry name" value="GLUCANS BIOSYNTHESIS PROTEIN G"/>
    <property type="match status" value="1"/>
</dbReference>
<comment type="subcellular location">
    <subcellularLocation>
        <location evidence="1">Periplasm</location>
    </subcellularLocation>
</comment>
<accession>A0A0L1JNH3</accession>
<evidence type="ECO:0000259" key="7">
    <source>
        <dbReference type="Pfam" id="PF04349"/>
    </source>
</evidence>
<evidence type="ECO:0000256" key="6">
    <source>
        <dbReference type="SAM" id="SignalP"/>
    </source>
</evidence>
<comment type="pathway">
    <text evidence="2">Glycan metabolism; osmoregulated periplasmic glucan (OPG) biosynthesis.</text>
</comment>
<name>A0A0L1JNH3_9RHOB</name>
<dbReference type="STRING" id="1317121.ATO11_15020"/>
<evidence type="ECO:0000256" key="5">
    <source>
        <dbReference type="ARBA" id="ARBA00022764"/>
    </source>
</evidence>
<dbReference type="SUPFAM" id="SSF81296">
    <property type="entry name" value="E set domains"/>
    <property type="match status" value="1"/>
</dbReference>
<dbReference type="UniPathway" id="UPA00637"/>
<evidence type="ECO:0000313" key="8">
    <source>
        <dbReference type="EMBL" id="KNG92923.1"/>
    </source>
</evidence>
<dbReference type="Gene3D" id="2.70.98.10">
    <property type="match status" value="1"/>
</dbReference>